<dbReference type="PROSITE" id="PS50850">
    <property type="entry name" value="MFS"/>
    <property type="match status" value="1"/>
</dbReference>
<dbReference type="PANTHER" id="PTHR23501">
    <property type="entry name" value="MAJOR FACILITATOR SUPERFAMILY"/>
    <property type="match status" value="1"/>
</dbReference>
<feature type="transmembrane region" description="Helical" evidence="9">
    <location>
        <begin position="159"/>
        <end position="178"/>
    </location>
</feature>
<feature type="transmembrane region" description="Helical" evidence="9">
    <location>
        <begin position="101"/>
        <end position="120"/>
    </location>
</feature>
<feature type="transmembrane region" description="Helical" evidence="9">
    <location>
        <begin position="336"/>
        <end position="357"/>
    </location>
</feature>
<dbReference type="Gene3D" id="1.20.1250.20">
    <property type="entry name" value="MFS general substrate transporter like domains"/>
    <property type="match status" value="1"/>
</dbReference>
<evidence type="ECO:0000256" key="3">
    <source>
        <dbReference type="ARBA" id="ARBA00022448"/>
    </source>
</evidence>
<dbReference type="CDD" id="cd17502">
    <property type="entry name" value="MFS_Azr1_MDR_like"/>
    <property type="match status" value="1"/>
</dbReference>
<feature type="domain" description="Major facilitator superfamily (MFS) profile" evidence="10">
    <location>
        <begin position="37"/>
        <end position="507"/>
    </location>
</feature>
<organism evidence="11 12">
    <name type="scientific">Penicillium steckii</name>
    <dbReference type="NCBI Taxonomy" id="303698"/>
    <lineage>
        <taxon>Eukaryota</taxon>
        <taxon>Fungi</taxon>
        <taxon>Dikarya</taxon>
        <taxon>Ascomycota</taxon>
        <taxon>Pezizomycotina</taxon>
        <taxon>Eurotiomycetes</taxon>
        <taxon>Eurotiomycetidae</taxon>
        <taxon>Eurotiales</taxon>
        <taxon>Aspergillaceae</taxon>
        <taxon>Penicillium</taxon>
    </lineage>
</organism>
<comment type="caution">
    <text evidence="11">The sequence shown here is derived from an EMBL/GenBank/DDBJ whole genome shotgun (WGS) entry which is preliminary data.</text>
</comment>
<dbReference type="SUPFAM" id="SSF103473">
    <property type="entry name" value="MFS general substrate transporter"/>
    <property type="match status" value="1"/>
</dbReference>
<dbReference type="AlphaFoldDB" id="A0A1V6T300"/>
<accession>A0A1V6T300</accession>
<dbReference type="Proteomes" id="UP000191285">
    <property type="component" value="Unassembled WGS sequence"/>
</dbReference>
<evidence type="ECO:0000256" key="4">
    <source>
        <dbReference type="ARBA" id="ARBA00022692"/>
    </source>
</evidence>
<evidence type="ECO:0000256" key="8">
    <source>
        <dbReference type="SAM" id="MobiDB-lite"/>
    </source>
</evidence>
<reference evidence="12" key="1">
    <citation type="journal article" date="2017" name="Nat. Microbiol.">
        <title>Global analysis of biosynthetic gene clusters reveals vast potential of secondary metabolite production in Penicillium species.</title>
        <authorList>
            <person name="Nielsen J.C."/>
            <person name="Grijseels S."/>
            <person name="Prigent S."/>
            <person name="Ji B."/>
            <person name="Dainat J."/>
            <person name="Nielsen K.F."/>
            <person name="Frisvad J.C."/>
            <person name="Workman M."/>
            <person name="Nielsen J."/>
        </authorList>
    </citation>
    <scope>NUCLEOTIDE SEQUENCE [LARGE SCALE GENOMIC DNA]</scope>
    <source>
        <strain evidence="12">IBT 24891</strain>
    </source>
</reference>
<keyword evidence="3" id="KW-0813">Transport</keyword>
<feature type="transmembrane region" description="Helical" evidence="9">
    <location>
        <begin position="508"/>
        <end position="526"/>
    </location>
</feature>
<dbReference type="EMBL" id="MLKD01000013">
    <property type="protein sequence ID" value="OQE20319.1"/>
    <property type="molecule type" value="Genomic_DNA"/>
</dbReference>
<evidence type="ECO:0000313" key="12">
    <source>
        <dbReference type="Proteomes" id="UP000191285"/>
    </source>
</evidence>
<dbReference type="InterPro" id="IPR036259">
    <property type="entry name" value="MFS_trans_sf"/>
</dbReference>
<comment type="similarity">
    <text evidence="2">Belongs to the major facilitator superfamily.</text>
</comment>
<feature type="region of interest" description="Disordered" evidence="8">
    <location>
        <begin position="1"/>
        <end position="26"/>
    </location>
</feature>
<evidence type="ECO:0000256" key="1">
    <source>
        <dbReference type="ARBA" id="ARBA00004141"/>
    </source>
</evidence>
<evidence type="ECO:0000256" key="5">
    <source>
        <dbReference type="ARBA" id="ARBA00022989"/>
    </source>
</evidence>
<feature type="transmembrane region" description="Helical" evidence="9">
    <location>
        <begin position="34"/>
        <end position="59"/>
    </location>
</feature>
<dbReference type="InterPro" id="IPR011701">
    <property type="entry name" value="MFS"/>
</dbReference>
<dbReference type="Gene3D" id="1.20.1720.10">
    <property type="entry name" value="Multidrug resistance protein D"/>
    <property type="match status" value="1"/>
</dbReference>
<dbReference type="InterPro" id="IPR020846">
    <property type="entry name" value="MFS_dom"/>
</dbReference>
<evidence type="ECO:0000259" key="10">
    <source>
        <dbReference type="PROSITE" id="PS50850"/>
    </source>
</evidence>
<gene>
    <name evidence="11" type="ORF">PENSTE_c013G01089</name>
</gene>
<feature type="compositionally biased region" description="Basic and acidic residues" evidence="8">
    <location>
        <begin position="1"/>
        <end position="12"/>
    </location>
</feature>
<evidence type="ECO:0000256" key="7">
    <source>
        <dbReference type="ARBA" id="ARBA00023180"/>
    </source>
</evidence>
<keyword evidence="12" id="KW-1185">Reference proteome</keyword>
<dbReference type="PANTHER" id="PTHR23501:SF187">
    <property type="entry name" value="MAJOR FACILITATOR SUPERFAMILY (MFS) PROFILE DOMAIN-CONTAINING PROTEIN"/>
    <property type="match status" value="1"/>
</dbReference>
<proteinExistence type="inferred from homology"/>
<dbReference type="Pfam" id="PF07690">
    <property type="entry name" value="MFS_1"/>
    <property type="match status" value="1"/>
</dbReference>
<dbReference type="GO" id="GO:0005886">
    <property type="term" value="C:plasma membrane"/>
    <property type="evidence" value="ECO:0007669"/>
    <property type="project" value="TreeGrafter"/>
</dbReference>
<dbReference type="OrthoDB" id="10021397at2759"/>
<feature type="transmembrane region" description="Helical" evidence="9">
    <location>
        <begin position="190"/>
        <end position="210"/>
    </location>
</feature>
<feature type="transmembrane region" description="Helical" evidence="9">
    <location>
        <begin position="363"/>
        <end position="384"/>
    </location>
</feature>
<keyword evidence="7" id="KW-0325">Glycoprotein</keyword>
<keyword evidence="4 9" id="KW-0812">Transmembrane</keyword>
<evidence type="ECO:0000256" key="2">
    <source>
        <dbReference type="ARBA" id="ARBA00008335"/>
    </source>
</evidence>
<feature type="transmembrane region" description="Helical" evidence="9">
    <location>
        <begin position="301"/>
        <end position="324"/>
    </location>
</feature>
<protein>
    <recommendedName>
        <fullName evidence="10">Major facilitator superfamily (MFS) profile domain-containing protein</fullName>
    </recommendedName>
</protein>
<keyword evidence="6 9" id="KW-0472">Membrane</keyword>
<comment type="subcellular location">
    <subcellularLocation>
        <location evidence="1">Membrane</location>
        <topology evidence="1">Multi-pass membrane protein</topology>
    </subcellularLocation>
</comment>
<evidence type="ECO:0000256" key="9">
    <source>
        <dbReference type="SAM" id="Phobius"/>
    </source>
</evidence>
<dbReference type="PRINTS" id="PR01036">
    <property type="entry name" value="TCRTETB"/>
</dbReference>
<feature type="transmembrane region" description="Helical" evidence="9">
    <location>
        <begin position="71"/>
        <end position="89"/>
    </location>
</feature>
<keyword evidence="5 9" id="KW-1133">Transmembrane helix</keyword>
<feature type="transmembrane region" description="Helical" evidence="9">
    <location>
        <begin position="262"/>
        <end position="281"/>
    </location>
</feature>
<evidence type="ECO:0000313" key="11">
    <source>
        <dbReference type="EMBL" id="OQE20319.1"/>
    </source>
</evidence>
<name>A0A1V6T300_9EURO</name>
<dbReference type="GO" id="GO:0022857">
    <property type="term" value="F:transmembrane transporter activity"/>
    <property type="evidence" value="ECO:0007669"/>
    <property type="project" value="InterPro"/>
</dbReference>
<feature type="transmembrane region" description="Helical" evidence="9">
    <location>
        <begin position="396"/>
        <end position="416"/>
    </location>
</feature>
<evidence type="ECO:0000256" key="6">
    <source>
        <dbReference type="ARBA" id="ARBA00023136"/>
    </source>
</evidence>
<feature type="transmembrane region" description="Helical" evidence="9">
    <location>
        <begin position="230"/>
        <end position="250"/>
    </location>
</feature>
<sequence length="558" mass="60156">MAELKENTDTTEVHGSTTSDIPKDASPTKKDLRFWLIFLAIGMTTFLAALDTSIISTALPTIASDLGSEELYVWVVNTYLLTSTVFSAVFGQASNIFGRRLMTATAVVIFAVGSAVAGAANSTGMILAGRAVQGVGGGGISTMSEVVICDMVSLRERGVYAGIIGAVWAIAAVVGPIIGGGFAQNVTWRWIFYLNLPISGVALVLILTLLNLRNPRKSNSVRDRVLSVDWIGNTLLTLGITSILLSLTWAGTTHPWSSWRTIVPLVLGFVGLGGFLAYEAAPWVKEPTMPIRLFANRSAGALFAISFVHSMLLFWICYFLPIYFQAVRDASPTRSAVMLLPIATTTAPAGILAGGMITKTGKYRFWHFSGFILMTLACGLFTLLDETTSTGQWTGFQILFGVGTGVVFTSVLPPILACLDESDVATATATWTFLRNFGSIWGTAIPSAVFNTRANHLLSTIDSEQARALLENGGAYERATKAFMRIFQSNPSLLASIKNLYVLSLKEVWQVSIAFGGLGFLLAFLVRSYTLRDDLNTEYGLKTEEESSSDLQNSTKSV</sequence>